<dbReference type="AlphaFoldDB" id="A0AAY4BPD5"/>
<gene>
    <name evidence="2" type="primary">MRPS36</name>
</gene>
<protein>
    <submittedName>
        <fullName evidence="2">Uncharacterized protein</fullName>
    </submittedName>
</protein>
<evidence type="ECO:0000313" key="3">
    <source>
        <dbReference type="Proteomes" id="UP000694580"/>
    </source>
</evidence>
<organism evidence="2 3">
    <name type="scientific">Denticeps clupeoides</name>
    <name type="common">denticle herring</name>
    <dbReference type="NCBI Taxonomy" id="299321"/>
    <lineage>
        <taxon>Eukaryota</taxon>
        <taxon>Metazoa</taxon>
        <taxon>Chordata</taxon>
        <taxon>Craniata</taxon>
        <taxon>Vertebrata</taxon>
        <taxon>Euteleostomi</taxon>
        <taxon>Actinopterygii</taxon>
        <taxon>Neopterygii</taxon>
        <taxon>Teleostei</taxon>
        <taxon>Clupei</taxon>
        <taxon>Clupeiformes</taxon>
        <taxon>Denticipitoidei</taxon>
        <taxon>Denticipitidae</taxon>
        <taxon>Denticeps</taxon>
    </lineage>
</organism>
<keyword evidence="3" id="KW-1185">Reference proteome</keyword>
<reference evidence="2" key="2">
    <citation type="submission" date="2025-09" db="UniProtKB">
        <authorList>
            <consortium name="Ensembl"/>
        </authorList>
    </citation>
    <scope>IDENTIFICATION</scope>
</reference>
<accession>A0AAY4BPD5</accession>
<feature type="compositionally biased region" description="Polar residues" evidence="1">
    <location>
        <begin position="1"/>
        <end position="11"/>
    </location>
</feature>
<evidence type="ECO:0000313" key="2">
    <source>
        <dbReference type="Ensembl" id="ENSDCDP00010022367.1"/>
    </source>
</evidence>
<evidence type="ECO:0000256" key="1">
    <source>
        <dbReference type="SAM" id="MobiDB-lite"/>
    </source>
</evidence>
<proteinExistence type="predicted"/>
<name>A0AAY4BPD5_9TELE</name>
<dbReference type="Proteomes" id="UP000694580">
    <property type="component" value="Unplaced"/>
</dbReference>
<feature type="region of interest" description="Disordered" evidence="1">
    <location>
        <begin position="1"/>
        <end position="81"/>
    </location>
</feature>
<sequence>HCDTPQHSTRPPLSPQGHHCPRKATIVPARPPLSPQGHHCPRKATTVPARPPLSPPPLTPQGHHCPRKATTDPARPPLSPQGHHRLVCSVALCCIGIHLRVLIKSSNFSGYL</sequence>
<dbReference type="Ensembl" id="ENSDCDT00010026604.1">
    <property type="protein sequence ID" value="ENSDCDP00010022367.1"/>
    <property type="gene ID" value="ENSDCDG00010013085.1"/>
</dbReference>
<reference evidence="2" key="1">
    <citation type="submission" date="2025-08" db="UniProtKB">
        <authorList>
            <consortium name="Ensembl"/>
        </authorList>
    </citation>
    <scope>IDENTIFICATION</scope>
</reference>
<feature type="compositionally biased region" description="Pro residues" evidence="1">
    <location>
        <begin position="49"/>
        <end position="59"/>
    </location>
</feature>